<evidence type="ECO:0000313" key="3">
    <source>
        <dbReference type="Proteomes" id="UP001054846"/>
    </source>
</evidence>
<protein>
    <submittedName>
        <fullName evidence="2">Uncharacterized protein</fullName>
    </submittedName>
</protein>
<keyword evidence="3" id="KW-1185">Reference proteome</keyword>
<gene>
    <name evidence="2" type="ORF">ISF26_09570</name>
</gene>
<dbReference type="Proteomes" id="UP001054846">
    <property type="component" value="Chromosome"/>
</dbReference>
<feature type="signal peptide" evidence="1">
    <location>
        <begin position="1"/>
        <end position="26"/>
    </location>
</feature>
<evidence type="ECO:0000313" key="2">
    <source>
        <dbReference type="EMBL" id="UFP96433.1"/>
    </source>
</evidence>
<proteinExistence type="predicted"/>
<feature type="chain" id="PRO_5047311520" evidence="1">
    <location>
        <begin position="27"/>
        <end position="210"/>
    </location>
</feature>
<dbReference type="EMBL" id="CP063845">
    <property type="protein sequence ID" value="UFP96433.1"/>
    <property type="molecule type" value="Genomic_DNA"/>
</dbReference>
<accession>A0ABY3PRS7</accession>
<organism evidence="2 3">
    <name type="scientific">Gloeobacter morelensis MG652769</name>
    <dbReference type="NCBI Taxonomy" id="2781736"/>
    <lineage>
        <taxon>Bacteria</taxon>
        <taxon>Bacillati</taxon>
        <taxon>Cyanobacteriota</taxon>
        <taxon>Cyanophyceae</taxon>
        <taxon>Gloeobacterales</taxon>
        <taxon>Gloeobacteraceae</taxon>
        <taxon>Gloeobacter</taxon>
        <taxon>Gloeobacter morelensis</taxon>
    </lineage>
</organism>
<sequence length="210" mass="23625">MQHILARRSFLIGGALLSRLWRPASAAAQSDVPQRYAGKILFSGEPIIIGSENPATLRTRFSSKDNIYAVAYFAKSIRELGIDQSYAVLIKKTYKNRTSTLQDNWSFEGNLRGNNNAEILENRTFYLDISPDPADKQIFRRFVNASTYLLWTLGSGEKGKPITYTMDVTFVSFDVATSTRTICATGSFTLDRYSQDSKRYLKLYESNGPG</sequence>
<dbReference type="RefSeq" id="WP_230843671.1">
    <property type="nucleotide sequence ID" value="NZ_CP063845.1"/>
</dbReference>
<reference evidence="2 3" key="1">
    <citation type="journal article" date="2021" name="Genome Biol. Evol.">
        <title>Complete Genome Sequencing of a Novel Gloeobacter Species from a Waterfall Cave in Mexico.</title>
        <authorList>
            <person name="Saw J.H."/>
            <person name="Cardona T."/>
            <person name="Montejano G."/>
        </authorList>
    </citation>
    <scope>NUCLEOTIDE SEQUENCE [LARGE SCALE GENOMIC DNA]</scope>
    <source>
        <strain evidence="2">MG652769</strain>
    </source>
</reference>
<evidence type="ECO:0000256" key="1">
    <source>
        <dbReference type="SAM" id="SignalP"/>
    </source>
</evidence>
<name>A0ABY3PRS7_9CYAN</name>
<keyword evidence="1" id="KW-0732">Signal</keyword>